<evidence type="ECO:0000313" key="3">
    <source>
        <dbReference type="EMBL" id="KAH7066533.1"/>
    </source>
</evidence>
<dbReference type="EMBL" id="JAGMVJ010000038">
    <property type="protein sequence ID" value="KAH7066533.1"/>
    <property type="molecule type" value="Genomic_DNA"/>
</dbReference>
<protein>
    <recommendedName>
        <fullName evidence="2">DUF1996 domain-containing protein</fullName>
    </recommendedName>
</protein>
<evidence type="ECO:0000256" key="1">
    <source>
        <dbReference type="SAM" id="SignalP"/>
    </source>
</evidence>
<comment type="caution">
    <text evidence="3">The sequence shown here is derived from an EMBL/GenBank/DDBJ whole genome shotgun (WGS) entry which is preliminary data.</text>
</comment>
<dbReference type="Proteomes" id="UP000813461">
    <property type="component" value="Unassembled WGS sequence"/>
</dbReference>
<dbReference type="OrthoDB" id="74764at2759"/>
<dbReference type="Pfam" id="PF09362">
    <property type="entry name" value="DUF1996"/>
    <property type="match status" value="1"/>
</dbReference>
<name>A0A8K0QQR6_9PLEO</name>
<accession>A0A8K0QQR6</accession>
<keyword evidence="4" id="KW-1185">Reference proteome</keyword>
<organism evidence="3 4">
    <name type="scientific">Paraphoma chrysanthemicola</name>
    <dbReference type="NCBI Taxonomy" id="798071"/>
    <lineage>
        <taxon>Eukaryota</taxon>
        <taxon>Fungi</taxon>
        <taxon>Dikarya</taxon>
        <taxon>Ascomycota</taxon>
        <taxon>Pezizomycotina</taxon>
        <taxon>Dothideomycetes</taxon>
        <taxon>Pleosporomycetidae</taxon>
        <taxon>Pleosporales</taxon>
        <taxon>Pleosporineae</taxon>
        <taxon>Phaeosphaeriaceae</taxon>
        <taxon>Paraphoma</taxon>
    </lineage>
</organism>
<dbReference type="AlphaFoldDB" id="A0A8K0QQR6"/>
<dbReference type="PANTHER" id="PTHR43662:SF3">
    <property type="entry name" value="DOMAIN PROTEIN, PUTATIVE (AFU_ORTHOLOGUE AFUA_6G11970)-RELATED"/>
    <property type="match status" value="1"/>
</dbReference>
<feature type="chain" id="PRO_5035444556" description="DUF1996 domain-containing protein" evidence="1">
    <location>
        <begin position="19"/>
        <end position="337"/>
    </location>
</feature>
<feature type="domain" description="DUF1996" evidence="2">
    <location>
        <begin position="35"/>
        <end position="279"/>
    </location>
</feature>
<proteinExistence type="predicted"/>
<evidence type="ECO:0000313" key="4">
    <source>
        <dbReference type="Proteomes" id="UP000813461"/>
    </source>
</evidence>
<dbReference type="InterPro" id="IPR018535">
    <property type="entry name" value="DUF1996"/>
</dbReference>
<sequence>MFFSQGFTLALIAATAQADKMLRFSCSGLVTQRLDPVVQPGSNPSQHVHQIVGGDAFNVTMDPKTYDVPKESSCTTCTFTEDFSNYWTPSLFFRARNGTFKKVPQMANQGFNGANGGMTVYYVTPDDTSVNITAMAPGFRMVVGDPRQRKAGGFGGGMTQYRCYTGKNFEPNPFGTSSNDTDVFPKQYCAGGVRVAIFFPTCWNGKDLDSADHKSHVTFGYNGCPASHPVRLPQVFFETVWDTGVFPQSEWPTDGTQPFVWAQGDPTGYGHHADYLFGWQGDSLQRAMNARCDFSGCSELKTQRFTEGNKCVLPPVVNEETDGWLDVLPGNMTVTYQ</sequence>
<keyword evidence="1" id="KW-0732">Signal</keyword>
<gene>
    <name evidence="3" type="ORF">FB567DRAFT_542141</name>
</gene>
<evidence type="ECO:0000259" key="2">
    <source>
        <dbReference type="Pfam" id="PF09362"/>
    </source>
</evidence>
<dbReference type="PANTHER" id="PTHR43662">
    <property type="match status" value="1"/>
</dbReference>
<feature type="signal peptide" evidence="1">
    <location>
        <begin position="1"/>
        <end position="18"/>
    </location>
</feature>
<reference evidence="3" key="1">
    <citation type="journal article" date="2021" name="Nat. Commun.">
        <title>Genetic determinants of endophytism in the Arabidopsis root mycobiome.</title>
        <authorList>
            <person name="Mesny F."/>
            <person name="Miyauchi S."/>
            <person name="Thiergart T."/>
            <person name="Pickel B."/>
            <person name="Atanasova L."/>
            <person name="Karlsson M."/>
            <person name="Huettel B."/>
            <person name="Barry K.W."/>
            <person name="Haridas S."/>
            <person name="Chen C."/>
            <person name="Bauer D."/>
            <person name="Andreopoulos W."/>
            <person name="Pangilinan J."/>
            <person name="LaButti K."/>
            <person name="Riley R."/>
            <person name="Lipzen A."/>
            <person name="Clum A."/>
            <person name="Drula E."/>
            <person name="Henrissat B."/>
            <person name="Kohler A."/>
            <person name="Grigoriev I.V."/>
            <person name="Martin F.M."/>
            <person name="Hacquard S."/>
        </authorList>
    </citation>
    <scope>NUCLEOTIDE SEQUENCE</scope>
    <source>
        <strain evidence="3">MPI-SDFR-AT-0120</strain>
    </source>
</reference>